<protein>
    <recommendedName>
        <fullName evidence="5">PIN domain-containing protein</fullName>
    </recommendedName>
</protein>
<dbReference type="GO" id="GO:0046872">
    <property type="term" value="F:metal ion binding"/>
    <property type="evidence" value="ECO:0007669"/>
    <property type="project" value="UniProtKB-KW"/>
</dbReference>
<evidence type="ECO:0000256" key="1">
    <source>
        <dbReference type="ARBA" id="ARBA00022722"/>
    </source>
</evidence>
<keyword evidence="4" id="KW-0460">Magnesium</keyword>
<accession>A0A0A8B599</accession>
<evidence type="ECO:0000313" key="7">
    <source>
        <dbReference type="Proteomes" id="UP000031121"/>
    </source>
</evidence>
<evidence type="ECO:0000313" key="6">
    <source>
        <dbReference type="EMBL" id="AJC12666.1"/>
    </source>
</evidence>
<keyword evidence="3" id="KW-0378">Hydrolase</keyword>
<dbReference type="AlphaFoldDB" id="A0A0A8B599"/>
<dbReference type="HOGENOM" id="CLU_124456_0_0_11"/>
<dbReference type="KEGG" id="cbac:JI75_08425"/>
<keyword evidence="1" id="KW-0540">Nuclease</keyword>
<dbReference type="RefSeq" id="WP_039690865.1">
    <property type="nucleotide sequence ID" value="NZ_CP009302.1"/>
</dbReference>
<dbReference type="GO" id="GO:0004518">
    <property type="term" value="F:nuclease activity"/>
    <property type="evidence" value="ECO:0007669"/>
    <property type="project" value="UniProtKB-KW"/>
</dbReference>
<organism evidence="6 7">
    <name type="scientific">Berryella intestinalis</name>
    <dbReference type="NCBI Taxonomy" id="1531429"/>
    <lineage>
        <taxon>Bacteria</taxon>
        <taxon>Bacillati</taxon>
        <taxon>Actinomycetota</taxon>
        <taxon>Coriobacteriia</taxon>
        <taxon>Eggerthellales</taxon>
        <taxon>Eggerthellaceae</taxon>
        <taxon>Berryella</taxon>
    </lineage>
</organism>
<keyword evidence="2" id="KW-0479">Metal-binding</keyword>
<dbReference type="Proteomes" id="UP000031121">
    <property type="component" value="Chromosome"/>
</dbReference>
<evidence type="ECO:0000256" key="3">
    <source>
        <dbReference type="ARBA" id="ARBA00022801"/>
    </source>
</evidence>
<reference evidence="6 7" key="2">
    <citation type="journal article" date="2015" name="Genome Announc.">
        <title>Complete Genome Sequence of Coriobacteriaceae Strain 68-1-3, a Novel Mucus-Degrading Isolate from the Swine Intestinal Tract.</title>
        <authorList>
            <person name="Looft T."/>
            <person name="Bayles D.O."/>
            <person name="Alt D.P."/>
            <person name="Stanton T.B."/>
        </authorList>
    </citation>
    <scope>NUCLEOTIDE SEQUENCE [LARGE SCALE GENOMIC DNA]</scope>
    <source>
        <strain evidence="6 7">68-1-3</strain>
    </source>
</reference>
<evidence type="ECO:0000256" key="2">
    <source>
        <dbReference type="ARBA" id="ARBA00022723"/>
    </source>
</evidence>
<sequence length="169" mass="18974">MSERLFLLDTNVWLDYFLGFRPQSKAAVDFINIAIERGVRFCHAVHATKDLFYLVSADYRRAVIRDKGEVSKADAATAAKTAWMCLSKMDELSTAVGCDRSDVWIAQKQRCLHGDYEDSLVIAAAMRCNADLLITNDEELIRHCPVAALSVKDATNMLCEERGLRKPLS</sequence>
<gene>
    <name evidence="6" type="ORF">JI75_08425</name>
</gene>
<keyword evidence="7" id="KW-1185">Reference proteome</keyword>
<dbReference type="InterPro" id="IPR002716">
    <property type="entry name" value="PIN_dom"/>
</dbReference>
<dbReference type="InterPro" id="IPR029060">
    <property type="entry name" value="PIN-like_dom_sf"/>
</dbReference>
<name>A0A0A8B599_9ACTN</name>
<dbReference type="EMBL" id="CP009302">
    <property type="protein sequence ID" value="AJC12666.1"/>
    <property type="molecule type" value="Genomic_DNA"/>
</dbReference>
<evidence type="ECO:0000259" key="5">
    <source>
        <dbReference type="Pfam" id="PF13470"/>
    </source>
</evidence>
<proteinExistence type="predicted"/>
<reference evidence="7" key="1">
    <citation type="submission" date="2014-08" db="EMBL/GenBank/DDBJ databases">
        <title>Coriobacteriaceae sp. complete genome.</title>
        <authorList>
            <person name="Looft T."/>
            <person name="Bayles D.O."/>
            <person name="Stanton T.B."/>
        </authorList>
    </citation>
    <scope>NUCLEOTIDE SEQUENCE [LARGE SCALE GENOMIC DNA]</scope>
    <source>
        <strain evidence="7">68-1-3</strain>
    </source>
</reference>
<dbReference type="SUPFAM" id="SSF88723">
    <property type="entry name" value="PIN domain-like"/>
    <property type="match status" value="1"/>
</dbReference>
<dbReference type="Pfam" id="PF13470">
    <property type="entry name" value="PIN_3"/>
    <property type="match status" value="1"/>
</dbReference>
<dbReference type="CDD" id="cd09854">
    <property type="entry name" value="PIN_VapC-like"/>
    <property type="match status" value="1"/>
</dbReference>
<evidence type="ECO:0000256" key="4">
    <source>
        <dbReference type="ARBA" id="ARBA00022842"/>
    </source>
</evidence>
<dbReference type="GO" id="GO:0016787">
    <property type="term" value="F:hydrolase activity"/>
    <property type="evidence" value="ECO:0007669"/>
    <property type="project" value="UniProtKB-KW"/>
</dbReference>
<feature type="domain" description="PIN" evidence="5">
    <location>
        <begin position="7"/>
        <end position="137"/>
    </location>
</feature>